<dbReference type="PANTHER" id="PTHR34145">
    <property type="entry name" value="OS02G0105600 PROTEIN"/>
    <property type="match status" value="1"/>
</dbReference>
<dbReference type="InterPro" id="IPR053772">
    <property type="entry name" value="At1g61320/At1g61330-like"/>
</dbReference>
<proteinExistence type="predicted"/>
<dbReference type="InterPro" id="IPR032675">
    <property type="entry name" value="LRR_dom_sf"/>
</dbReference>
<name>A0A2P5DHV4_PARAD</name>
<dbReference type="Gene3D" id="3.80.10.10">
    <property type="entry name" value="Ribonuclease Inhibitor"/>
    <property type="match status" value="1"/>
</dbReference>
<dbReference type="EMBL" id="JXTB01000037">
    <property type="protein sequence ID" value="PON72833.1"/>
    <property type="molecule type" value="Genomic_DNA"/>
</dbReference>
<dbReference type="AlphaFoldDB" id="A0A2P5DHV4"/>
<dbReference type="Gene3D" id="1.20.1280.50">
    <property type="match status" value="1"/>
</dbReference>
<dbReference type="Pfam" id="PF23622">
    <property type="entry name" value="LRR_At1g61320_AtMIF1"/>
    <property type="match status" value="1"/>
</dbReference>
<dbReference type="Proteomes" id="UP000237105">
    <property type="component" value="Unassembled WGS sequence"/>
</dbReference>
<evidence type="ECO:0000259" key="1">
    <source>
        <dbReference type="Pfam" id="PF00646"/>
    </source>
</evidence>
<dbReference type="SUPFAM" id="SSF52047">
    <property type="entry name" value="RNI-like"/>
    <property type="match status" value="1"/>
</dbReference>
<dbReference type="SUPFAM" id="SSF81383">
    <property type="entry name" value="F-box domain"/>
    <property type="match status" value="1"/>
</dbReference>
<evidence type="ECO:0000259" key="2">
    <source>
        <dbReference type="Pfam" id="PF23622"/>
    </source>
</evidence>
<dbReference type="STRING" id="3476.A0A2P5DHV4"/>
<dbReference type="Pfam" id="PF00646">
    <property type="entry name" value="F-box"/>
    <property type="match status" value="1"/>
</dbReference>
<gene>
    <name evidence="3" type="ORF">PanWU01x14_063020</name>
</gene>
<protein>
    <submittedName>
        <fullName evidence="3">F-box domain containing protein</fullName>
    </submittedName>
</protein>
<organism evidence="3 4">
    <name type="scientific">Parasponia andersonii</name>
    <name type="common">Sponia andersonii</name>
    <dbReference type="NCBI Taxonomy" id="3476"/>
    <lineage>
        <taxon>Eukaryota</taxon>
        <taxon>Viridiplantae</taxon>
        <taxon>Streptophyta</taxon>
        <taxon>Embryophyta</taxon>
        <taxon>Tracheophyta</taxon>
        <taxon>Spermatophyta</taxon>
        <taxon>Magnoliopsida</taxon>
        <taxon>eudicotyledons</taxon>
        <taxon>Gunneridae</taxon>
        <taxon>Pentapetalae</taxon>
        <taxon>rosids</taxon>
        <taxon>fabids</taxon>
        <taxon>Rosales</taxon>
        <taxon>Cannabaceae</taxon>
        <taxon>Parasponia</taxon>
    </lineage>
</organism>
<feature type="domain" description="F-box" evidence="1">
    <location>
        <begin position="9"/>
        <end position="41"/>
    </location>
</feature>
<sequence>MEENLDLTSNLPLEILRYIISFIPLKEAVRTSTLSTTWRQVLAPIPVTFEAEIKGLAIHEACKEVSEVLGRFLSSCSCPERWKLSLGVNQYKKDWLIREDDDLVVLATKGVEKELHLNFFEQSHNGNDNPFHLKLQPKSSLNNLQNHPTQSASFSSLRTLHLRSVNHQVTNLVSDLFDGCHLLESLKLEKCVGLQELHVEMSSLHSLEVMDCPGILSIIVSAPKLKSFWYRGILPTMQLKSAFDLVEANLELDGGVCLNEFDCEEVLCLLASLKEVQNLTVSGWLLEWMCTAGVIFGRLEFQFNKLVELCWLSSSMDRSKRDSLACFLNICPSLEKLFVKMNRSLSSITCQFFHHYWHEPHLWMDYEMVKSNTSQLKHLKMFSIAGFLGDEDEVLLMELLLSKAVVLESMTIA</sequence>
<dbReference type="PANTHER" id="PTHR34145:SF53">
    <property type="entry name" value="LEUCINE-RICH REPEAT DOMAIN SUPERFAMILY"/>
    <property type="match status" value="1"/>
</dbReference>
<dbReference type="InterPro" id="IPR001810">
    <property type="entry name" value="F-box_dom"/>
</dbReference>
<evidence type="ECO:0000313" key="3">
    <source>
        <dbReference type="EMBL" id="PON72833.1"/>
    </source>
</evidence>
<accession>A0A2P5DHV4</accession>
<keyword evidence="4" id="KW-1185">Reference proteome</keyword>
<evidence type="ECO:0000313" key="4">
    <source>
        <dbReference type="Proteomes" id="UP000237105"/>
    </source>
</evidence>
<feature type="domain" description="At1g61320/AtMIF1 LRR" evidence="2">
    <location>
        <begin position="141"/>
        <end position="412"/>
    </location>
</feature>
<dbReference type="InterPro" id="IPR055357">
    <property type="entry name" value="LRR_At1g61320_AtMIF1"/>
</dbReference>
<dbReference type="InterPro" id="IPR036047">
    <property type="entry name" value="F-box-like_dom_sf"/>
</dbReference>
<reference evidence="4" key="1">
    <citation type="submission" date="2016-06" db="EMBL/GenBank/DDBJ databases">
        <title>Parallel loss of symbiosis genes in relatives of nitrogen-fixing non-legume Parasponia.</title>
        <authorList>
            <person name="Van Velzen R."/>
            <person name="Holmer R."/>
            <person name="Bu F."/>
            <person name="Rutten L."/>
            <person name="Van Zeijl A."/>
            <person name="Liu W."/>
            <person name="Santuari L."/>
            <person name="Cao Q."/>
            <person name="Sharma T."/>
            <person name="Shen D."/>
            <person name="Roswanjaya Y."/>
            <person name="Wardhani T."/>
            <person name="Kalhor M.S."/>
            <person name="Jansen J."/>
            <person name="Van den Hoogen J."/>
            <person name="Gungor B."/>
            <person name="Hartog M."/>
            <person name="Hontelez J."/>
            <person name="Verver J."/>
            <person name="Yang W.-C."/>
            <person name="Schijlen E."/>
            <person name="Repin R."/>
            <person name="Schilthuizen M."/>
            <person name="Schranz E."/>
            <person name="Heidstra R."/>
            <person name="Miyata K."/>
            <person name="Fedorova E."/>
            <person name="Kohlen W."/>
            <person name="Bisseling T."/>
            <person name="Smit S."/>
            <person name="Geurts R."/>
        </authorList>
    </citation>
    <scope>NUCLEOTIDE SEQUENCE [LARGE SCALE GENOMIC DNA]</scope>
    <source>
        <strain evidence="4">cv. WU1-14</strain>
    </source>
</reference>
<dbReference type="OrthoDB" id="976179at2759"/>
<comment type="caution">
    <text evidence="3">The sequence shown here is derived from an EMBL/GenBank/DDBJ whole genome shotgun (WGS) entry which is preliminary data.</text>
</comment>